<feature type="domain" description="Ig-like" evidence="7">
    <location>
        <begin position="366"/>
        <end position="444"/>
    </location>
</feature>
<gene>
    <name evidence="8" type="ORF">KUTeg_014711</name>
</gene>
<keyword evidence="9" id="KW-1185">Reference proteome</keyword>
<evidence type="ECO:0000256" key="5">
    <source>
        <dbReference type="ARBA" id="ARBA00023319"/>
    </source>
</evidence>
<feature type="chain" id="PRO_5046931043" description="Ig-like domain-containing protein" evidence="6">
    <location>
        <begin position="25"/>
        <end position="466"/>
    </location>
</feature>
<dbReference type="Pfam" id="PF07686">
    <property type="entry name" value="V-set"/>
    <property type="match status" value="1"/>
</dbReference>
<feature type="signal peptide" evidence="6">
    <location>
        <begin position="1"/>
        <end position="24"/>
    </location>
</feature>
<dbReference type="PROSITE" id="PS50835">
    <property type="entry name" value="IG_LIKE"/>
    <property type="match status" value="3"/>
</dbReference>
<evidence type="ECO:0000313" key="9">
    <source>
        <dbReference type="Proteomes" id="UP001217089"/>
    </source>
</evidence>
<evidence type="ECO:0000259" key="7">
    <source>
        <dbReference type="PROSITE" id="PS50835"/>
    </source>
</evidence>
<reference evidence="8 9" key="1">
    <citation type="submission" date="2022-12" db="EMBL/GenBank/DDBJ databases">
        <title>Chromosome-level genome of Tegillarca granosa.</title>
        <authorList>
            <person name="Kim J."/>
        </authorList>
    </citation>
    <scope>NUCLEOTIDE SEQUENCE [LARGE SCALE GENOMIC DNA]</scope>
    <source>
        <strain evidence="8">Teg-2019</strain>
        <tissue evidence="8">Adductor muscle</tissue>
    </source>
</reference>
<dbReference type="Gene3D" id="2.60.40.10">
    <property type="entry name" value="Immunoglobulins"/>
    <property type="match status" value="4"/>
</dbReference>
<evidence type="ECO:0000256" key="4">
    <source>
        <dbReference type="ARBA" id="ARBA00023180"/>
    </source>
</evidence>
<keyword evidence="3" id="KW-1015">Disulfide bond</keyword>
<dbReference type="SMART" id="SM00408">
    <property type="entry name" value="IGc2"/>
    <property type="match status" value="4"/>
</dbReference>
<comment type="subcellular location">
    <subcellularLocation>
        <location evidence="1">Membrane</location>
        <topology evidence="1">Single-pass type I membrane protein</topology>
    </subcellularLocation>
</comment>
<dbReference type="InterPro" id="IPR003598">
    <property type="entry name" value="Ig_sub2"/>
</dbReference>
<keyword evidence="2" id="KW-0472">Membrane</keyword>
<proteinExistence type="predicted"/>
<dbReference type="InterPro" id="IPR013783">
    <property type="entry name" value="Ig-like_fold"/>
</dbReference>
<keyword evidence="6" id="KW-0732">Signal</keyword>
<evidence type="ECO:0000313" key="8">
    <source>
        <dbReference type="EMBL" id="KAJ8307740.1"/>
    </source>
</evidence>
<accession>A0ABQ9EWK2</accession>
<evidence type="ECO:0000256" key="6">
    <source>
        <dbReference type="SAM" id="SignalP"/>
    </source>
</evidence>
<dbReference type="SUPFAM" id="SSF48726">
    <property type="entry name" value="Immunoglobulin"/>
    <property type="match status" value="4"/>
</dbReference>
<dbReference type="Proteomes" id="UP001217089">
    <property type="component" value="Unassembled WGS sequence"/>
</dbReference>
<feature type="domain" description="Ig-like" evidence="7">
    <location>
        <begin position="213"/>
        <end position="293"/>
    </location>
</feature>
<name>A0ABQ9EWK2_TEGGR</name>
<dbReference type="InterPro" id="IPR036179">
    <property type="entry name" value="Ig-like_dom_sf"/>
</dbReference>
<sequence length="466" mass="52044">MFDVKYSIKVLCLYCLQFFSCVQCESFIYGGLQTDVTLNCPFRISDGNSLLWYGPPHNDGTATTYITSNDGANPNTALGNRLRVVGNHTAGEYNMKISNLQQSDEGKYSCEYRSKYTYFNLLIKDKPSNIRIFPVFDPYIVYVTQTGVQLQCTADVGNPHSITYTWSHNNVDTSNNPYVITVGKNSGGNYTCTASNTAGTITTSKVVIVQYGPEIQRFTKQQPVEGSRFVLSCYVSGKPVPTSQQIWWTRQNDNTYRRQGNKYVIDNIQKEQSGTYTCHAQNTLTPSGQSSINKTETQDVEVDVLYGPTIDPVAPQKFIAGRYASVSCNVSSYPVADITWTGPNNFHQTGQLLIFNKTTKSHKDKPEIMDIPSPSIVERENLTLTCSTRANPTAHSYKWTKIGDYTFEQLSETLVIADIRRAQSGKYKCTAMNTMSPTNGQTVKGKGHGEVTVSVKCEYLCYYVID</sequence>
<dbReference type="PANTHER" id="PTHR11640:SF31">
    <property type="entry name" value="IRREGULAR CHIASM C-ROUGHEST PROTEIN-RELATED"/>
    <property type="match status" value="1"/>
</dbReference>
<dbReference type="InterPro" id="IPR051275">
    <property type="entry name" value="Cell_adhesion_signaling"/>
</dbReference>
<evidence type="ECO:0000256" key="3">
    <source>
        <dbReference type="ARBA" id="ARBA00023157"/>
    </source>
</evidence>
<dbReference type="PANTHER" id="PTHR11640">
    <property type="entry name" value="NEPHRIN"/>
    <property type="match status" value="1"/>
</dbReference>
<feature type="domain" description="Ig-like" evidence="7">
    <location>
        <begin position="127"/>
        <end position="208"/>
    </location>
</feature>
<dbReference type="Pfam" id="PF13927">
    <property type="entry name" value="Ig_3"/>
    <property type="match status" value="2"/>
</dbReference>
<dbReference type="InterPro" id="IPR013106">
    <property type="entry name" value="Ig_V-set"/>
</dbReference>
<evidence type="ECO:0000256" key="1">
    <source>
        <dbReference type="ARBA" id="ARBA00004479"/>
    </source>
</evidence>
<dbReference type="Pfam" id="PF13895">
    <property type="entry name" value="Ig_2"/>
    <property type="match status" value="1"/>
</dbReference>
<organism evidence="8 9">
    <name type="scientific">Tegillarca granosa</name>
    <name type="common">Malaysian cockle</name>
    <name type="synonym">Anadara granosa</name>
    <dbReference type="NCBI Taxonomy" id="220873"/>
    <lineage>
        <taxon>Eukaryota</taxon>
        <taxon>Metazoa</taxon>
        <taxon>Spiralia</taxon>
        <taxon>Lophotrochozoa</taxon>
        <taxon>Mollusca</taxon>
        <taxon>Bivalvia</taxon>
        <taxon>Autobranchia</taxon>
        <taxon>Pteriomorphia</taxon>
        <taxon>Arcoida</taxon>
        <taxon>Arcoidea</taxon>
        <taxon>Arcidae</taxon>
        <taxon>Tegillarca</taxon>
    </lineage>
</organism>
<evidence type="ECO:0000256" key="2">
    <source>
        <dbReference type="ARBA" id="ARBA00023136"/>
    </source>
</evidence>
<dbReference type="EMBL" id="JARBDR010000736">
    <property type="protein sequence ID" value="KAJ8307740.1"/>
    <property type="molecule type" value="Genomic_DNA"/>
</dbReference>
<protein>
    <recommendedName>
        <fullName evidence="7">Ig-like domain-containing protein</fullName>
    </recommendedName>
</protein>
<keyword evidence="4" id="KW-0325">Glycoprotein</keyword>
<keyword evidence="5" id="KW-0393">Immunoglobulin domain</keyword>
<dbReference type="InterPro" id="IPR007110">
    <property type="entry name" value="Ig-like_dom"/>
</dbReference>
<comment type="caution">
    <text evidence="8">The sequence shown here is derived from an EMBL/GenBank/DDBJ whole genome shotgun (WGS) entry which is preliminary data.</text>
</comment>
<dbReference type="SMART" id="SM00409">
    <property type="entry name" value="IG"/>
    <property type="match status" value="4"/>
</dbReference>
<dbReference type="InterPro" id="IPR003599">
    <property type="entry name" value="Ig_sub"/>
</dbReference>